<name>A0A841RC04_9SPIO</name>
<keyword evidence="6" id="KW-0521">NADP</keyword>
<dbReference type="CDD" id="cd05254">
    <property type="entry name" value="dTDP_HR_like_SDR_e"/>
    <property type="match status" value="1"/>
</dbReference>
<comment type="pathway">
    <text evidence="1 6">Carbohydrate biosynthesis; dTDP-L-rhamnose biosynthesis.</text>
</comment>
<comment type="function">
    <text evidence="6">Catalyzes the reduction of dTDP-6-deoxy-L-lyxo-4-hexulose to yield dTDP-L-rhamnose.</text>
</comment>
<evidence type="ECO:0000256" key="2">
    <source>
        <dbReference type="ARBA" id="ARBA00010944"/>
    </source>
</evidence>
<dbReference type="InterPro" id="IPR036291">
    <property type="entry name" value="NAD(P)-bd_dom_sf"/>
</dbReference>
<dbReference type="UniPathway" id="UPA00124"/>
<dbReference type="Gene3D" id="3.90.25.10">
    <property type="entry name" value="UDP-galactose 4-epimerase, domain 1"/>
    <property type="match status" value="1"/>
</dbReference>
<reference evidence="8 9" key="1">
    <citation type="submission" date="2020-08" db="EMBL/GenBank/DDBJ databases">
        <title>Genomic Encyclopedia of Type Strains, Phase IV (KMG-IV): sequencing the most valuable type-strain genomes for metagenomic binning, comparative biology and taxonomic classification.</title>
        <authorList>
            <person name="Goeker M."/>
        </authorList>
    </citation>
    <scope>NUCLEOTIDE SEQUENCE [LARGE SCALE GENOMIC DNA]</scope>
    <source>
        <strain evidence="8 9">DSM 2461</strain>
    </source>
</reference>
<comment type="catalytic activity">
    <reaction evidence="5">
        <text>dTDP-beta-L-rhamnose + NADP(+) = dTDP-4-dehydro-beta-L-rhamnose + NADPH + H(+)</text>
        <dbReference type="Rhea" id="RHEA:21796"/>
        <dbReference type="ChEBI" id="CHEBI:15378"/>
        <dbReference type="ChEBI" id="CHEBI:57510"/>
        <dbReference type="ChEBI" id="CHEBI:57783"/>
        <dbReference type="ChEBI" id="CHEBI:58349"/>
        <dbReference type="ChEBI" id="CHEBI:62830"/>
        <dbReference type="EC" id="1.1.1.133"/>
    </reaction>
</comment>
<comment type="similarity">
    <text evidence="2 6">Belongs to the dTDP-4-dehydrorhamnose reductase family.</text>
</comment>
<dbReference type="PANTHER" id="PTHR10491">
    <property type="entry name" value="DTDP-4-DEHYDRORHAMNOSE REDUCTASE"/>
    <property type="match status" value="1"/>
</dbReference>
<dbReference type="GO" id="GO:0008831">
    <property type="term" value="F:dTDP-4-dehydrorhamnose reductase activity"/>
    <property type="evidence" value="ECO:0007669"/>
    <property type="project" value="UniProtKB-EC"/>
</dbReference>
<evidence type="ECO:0000259" key="7">
    <source>
        <dbReference type="Pfam" id="PF04321"/>
    </source>
</evidence>
<comment type="caution">
    <text evidence="8">The sequence shown here is derived from an EMBL/GenBank/DDBJ whole genome shotgun (WGS) entry which is preliminary data.</text>
</comment>
<dbReference type="Gene3D" id="3.40.50.720">
    <property type="entry name" value="NAD(P)-binding Rossmann-like Domain"/>
    <property type="match status" value="1"/>
</dbReference>
<evidence type="ECO:0000256" key="5">
    <source>
        <dbReference type="ARBA" id="ARBA00048200"/>
    </source>
</evidence>
<evidence type="ECO:0000256" key="6">
    <source>
        <dbReference type="RuleBase" id="RU364082"/>
    </source>
</evidence>
<evidence type="ECO:0000256" key="3">
    <source>
        <dbReference type="ARBA" id="ARBA00012929"/>
    </source>
</evidence>
<dbReference type="EC" id="1.1.1.133" evidence="3 6"/>
<dbReference type="Pfam" id="PF04321">
    <property type="entry name" value="RmlD_sub_bind"/>
    <property type="match status" value="1"/>
</dbReference>
<dbReference type="AlphaFoldDB" id="A0A841RC04"/>
<accession>A0A841RC04</accession>
<dbReference type="NCBIfam" id="TIGR01214">
    <property type="entry name" value="rmlD"/>
    <property type="match status" value="1"/>
</dbReference>
<evidence type="ECO:0000313" key="8">
    <source>
        <dbReference type="EMBL" id="MBB6480757.1"/>
    </source>
</evidence>
<dbReference type="InterPro" id="IPR005913">
    <property type="entry name" value="dTDP_dehydrorham_reduct"/>
</dbReference>
<dbReference type="GO" id="GO:0005829">
    <property type="term" value="C:cytosol"/>
    <property type="evidence" value="ECO:0007669"/>
    <property type="project" value="TreeGrafter"/>
</dbReference>
<organism evidence="8 9">
    <name type="scientific">Spirochaeta isovalerica</name>
    <dbReference type="NCBI Taxonomy" id="150"/>
    <lineage>
        <taxon>Bacteria</taxon>
        <taxon>Pseudomonadati</taxon>
        <taxon>Spirochaetota</taxon>
        <taxon>Spirochaetia</taxon>
        <taxon>Spirochaetales</taxon>
        <taxon>Spirochaetaceae</taxon>
        <taxon>Spirochaeta</taxon>
    </lineage>
</organism>
<feature type="domain" description="RmlD-like substrate binding" evidence="7">
    <location>
        <begin position="2"/>
        <end position="285"/>
    </location>
</feature>
<proteinExistence type="inferred from homology"/>
<protein>
    <recommendedName>
        <fullName evidence="4 6">dTDP-4-dehydrorhamnose reductase</fullName>
        <ecNumber evidence="3 6">1.1.1.133</ecNumber>
    </recommendedName>
</protein>
<evidence type="ECO:0000256" key="4">
    <source>
        <dbReference type="ARBA" id="ARBA00017099"/>
    </source>
</evidence>
<keyword evidence="6 8" id="KW-0560">Oxidoreductase</keyword>
<dbReference type="EMBL" id="JACHGJ010000004">
    <property type="protein sequence ID" value="MBB6480757.1"/>
    <property type="molecule type" value="Genomic_DNA"/>
</dbReference>
<dbReference type="PANTHER" id="PTHR10491:SF4">
    <property type="entry name" value="METHIONINE ADENOSYLTRANSFERASE 2 SUBUNIT BETA"/>
    <property type="match status" value="1"/>
</dbReference>
<evidence type="ECO:0000313" key="9">
    <source>
        <dbReference type="Proteomes" id="UP000587760"/>
    </source>
</evidence>
<evidence type="ECO:0000256" key="1">
    <source>
        <dbReference type="ARBA" id="ARBA00004781"/>
    </source>
</evidence>
<dbReference type="Proteomes" id="UP000587760">
    <property type="component" value="Unassembled WGS sequence"/>
</dbReference>
<dbReference type="GO" id="GO:0019305">
    <property type="term" value="P:dTDP-rhamnose biosynthetic process"/>
    <property type="evidence" value="ECO:0007669"/>
    <property type="project" value="UniProtKB-UniPathway"/>
</dbReference>
<dbReference type="InterPro" id="IPR029903">
    <property type="entry name" value="RmlD-like-bd"/>
</dbReference>
<dbReference type="RefSeq" id="WP_184747018.1">
    <property type="nucleotide sequence ID" value="NZ_JACHGJ010000004.1"/>
</dbReference>
<gene>
    <name evidence="8" type="ORF">HNR50_002430</name>
</gene>
<dbReference type="SUPFAM" id="SSF51735">
    <property type="entry name" value="NAD(P)-binding Rossmann-fold domains"/>
    <property type="match status" value="1"/>
</dbReference>
<keyword evidence="9" id="KW-1185">Reference proteome</keyword>
<sequence length="291" mass="33031">MIWVVGNGGMLGQELCRLFDTEKIDYSGTDRELSILETEVLKKHAEKYNPEWIINCSAYTAVDKAEDDRDSAFKINRDGVENLAKIAAVRDIPIIHISTDYVFDGTSAVALKEDAPTGPIGVYGQSKLAGEEVLRDQCLNHFIIRTAWLYGQYGPNFVYTMLKLMNERDSIKVVSDQVGSPTWTGDLSQLILRIISDKSNKYGTYHFSGEGQCSWYDFACEIYRLGRQKGMVESECDIAPCTSAEFQTRAKRPAFSLLSKEKVKSEIHFIPPEWRASLRRFIEEITERDII</sequence>